<accession>A0A835DQQ4</accession>
<dbReference type="EMBL" id="JABCRI010000003">
    <property type="protein sequence ID" value="KAF8409369.1"/>
    <property type="molecule type" value="Genomic_DNA"/>
</dbReference>
<evidence type="ECO:0000256" key="1">
    <source>
        <dbReference type="ARBA" id="ARBA00010992"/>
    </source>
</evidence>
<dbReference type="OMA" id="HAHRNLM"/>
<comment type="similarity">
    <text evidence="1">Belongs to the major facilitator superfamily. Sugar transporter (TC 2.A.1.1) family.</text>
</comment>
<organism evidence="4 5">
    <name type="scientific">Tetracentron sinense</name>
    <name type="common">Spur-leaf</name>
    <dbReference type="NCBI Taxonomy" id="13715"/>
    <lineage>
        <taxon>Eukaryota</taxon>
        <taxon>Viridiplantae</taxon>
        <taxon>Streptophyta</taxon>
        <taxon>Embryophyta</taxon>
        <taxon>Tracheophyta</taxon>
        <taxon>Spermatophyta</taxon>
        <taxon>Magnoliopsida</taxon>
        <taxon>Trochodendrales</taxon>
        <taxon>Trochodendraceae</taxon>
        <taxon>Tetracentron</taxon>
    </lineage>
</organism>
<dbReference type="AlphaFoldDB" id="A0A835DQQ4"/>
<protein>
    <submittedName>
        <fullName evidence="4">Uncharacterized protein</fullName>
    </submittedName>
</protein>
<proteinExistence type="inferred from homology"/>
<keyword evidence="3" id="KW-0472">Membrane</keyword>
<dbReference type="Proteomes" id="UP000655225">
    <property type="component" value="Unassembled WGS sequence"/>
</dbReference>
<gene>
    <name evidence="4" type="ORF">HHK36_005444</name>
</gene>
<dbReference type="Gene3D" id="1.20.1250.20">
    <property type="entry name" value="MFS general substrate transporter like domains"/>
    <property type="match status" value="1"/>
</dbReference>
<name>A0A835DQQ4_TETSI</name>
<keyword evidence="5" id="KW-1185">Reference proteome</keyword>
<feature type="transmembrane region" description="Helical" evidence="3">
    <location>
        <begin position="18"/>
        <end position="39"/>
    </location>
</feature>
<dbReference type="OrthoDB" id="1651023at2759"/>
<reference evidence="4 5" key="1">
    <citation type="submission" date="2020-04" db="EMBL/GenBank/DDBJ databases">
        <title>Plant Genome Project.</title>
        <authorList>
            <person name="Zhang R.-G."/>
        </authorList>
    </citation>
    <scope>NUCLEOTIDE SEQUENCE [LARGE SCALE GENOMIC DNA]</scope>
    <source>
        <strain evidence="4">YNK0</strain>
        <tissue evidence="4">Leaf</tissue>
    </source>
</reference>
<comment type="caution">
    <text evidence="4">The sequence shown here is derived from an EMBL/GenBank/DDBJ whole genome shotgun (WGS) entry which is preliminary data.</text>
</comment>
<keyword evidence="3" id="KW-1133">Transmembrane helix</keyword>
<evidence type="ECO:0000256" key="3">
    <source>
        <dbReference type="SAM" id="Phobius"/>
    </source>
</evidence>
<dbReference type="PANTHER" id="PTHR23500">
    <property type="entry name" value="SOLUTE CARRIER FAMILY 2, FACILITATED GLUCOSE TRANSPORTER"/>
    <property type="match status" value="1"/>
</dbReference>
<dbReference type="PANTHER" id="PTHR23500:SF574">
    <property type="entry name" value="SUGAR TRANSPORT PROTEIN 1"/>
    <property type="match status" value="1"/>
</dbReference>
<keyword evidence="2" id="KW-0813">Transport</keyword>
<dbReference type="InterPro" id="IPR036259">
    <property type="entry name" value="MFS_trans_sf"/>
</dbReference>
<dbReference type="InterPro" id="IPR045262">
    <property type="entry name" value="STP/PLT_plant"/>
</dbReference>
<dbReference type="GO" id="GO:0015144">
    <property type="term" value="F:carbohydrate transmembrane transporter activity"/>
    <property type="evidence" value="ECO:0007669"/>
    <property type="project" value="InterPro"/>
</dbReference>
<evidence type="ECO:0000313" key="5">
    <source>
        <dbReference type="Proteomes" id="UP000655225"/>
    </source>
</evidence>
<sequence>MAGGGIVTSGYSRKYPGYLTHFVLPICIVAGMGGLIFGYDIGISGGVTSSAPFLKKFFPSGILGDQKIGEEEVHAHRNLMTKF</sequence>
<evidence type="ECO:0000256" key="2">
    <source>
        <dbReference type="ARBA" id="ARBA00022448"/>
    </source>
</evidence>
<keyword evidence="3" id="KW-0812">Transmembrane</keyword>
<evidence type="ECO:0000313" key="4">
    <source>
        <dbReference type="EMBL" id="KAF8409369.1"/>
    </source>
</evidence>